<dbReference type="GO" id="GO:0003697">
    <property type="term" value="F:single-stranded DNA binding"/>
    <property type="evidence" value="ECO:0007669"/>
    <property type="project" value="TreeGrafter"/>
</dbReference>
<feature type="coiled-coil region" evidence="4">
    <location>
        <begin position="200"/>
        <end position="234"/>
    </location>
</feature>
<feature type="coiled-coil region" evidence="4">
    <location>
        <begin position="259"/>
        <end position="362"/>
    </location>
</feature>
<dbReference type="GO" id="GO:0005634">
    <property type="term" value="C:nucleus"/>
    <property type="evidence" value="ECO:0007669"/>
    <property type="project" value="TreeGrafter"/>
</dbReference>
<dbReference type="Proteomes" id="UP000095281">
    <property type="component" value="Unplaced"/>
</dbReference>
<comment type="similarity">
    <text evidence="1">Belongs to the SMC family. SMC5 subfamily.</text>
</comment>
<dbReference type="InterPro" id="IPR027417">
    <property type="entry name" value="P-loop_NTPase"/>
</dbReference>
<evidence type="ECO:0000313" key="6">
    <source>
        <dbReference type="Proteomes" id="UP000095281"/>
    </source>
</evidence>
<accession>A0A1I8B3K7</accession>
<evidence type="ECO:0000313" key="7">
    <source>
        <dbReference type="WBParaSite" id="MhA1_Contig132.frz3.gene19"/>
    </source>
</evidence>
<dbReference type="AlphaFoldDB" id="A0A1I8B3K7"/>
<feature type="coiled-coil region" evidence="4">
    <location>
        <begin position="642"/>
        <end position="700"/>
    </location>
</feature>
<dbReference type="Pfam" id="PF02463">
    <property type="entry name" value="SMC_N"/>
    <property type="match status" value="1"/>
</dbReference>
<dbReference type="WBParaSite" id="MhA1_Contig132.frz3.gene19">
    <property type="protein sequence ID" value="MhA1_Contig132.frz3.gene19"/>
    <property type="gene ID" value="MhA1_Contig132.frz3.gene19"/>
</dbReference>
<evidence type="ECO:0000256" key="2">
    <source>
        <dbReference type="ARBA" id="ARBA00018687"/>
    </source>
</evidence>
<evidence type="ECO:0000259" key="5">
    <source>
        <dbReference type="Pfam" id="PF02463"/>
    </source>
</evidence>
<dbReference type="GO" id="GO:0030915">
    <property type="term" value="C:Smc5-Smc6 complex"/>
    <property type="evidence" value="ECO:0007669"/>
    <property type="project" value="TreeGrafter"/>
</dbReference>
<dbReference type="PANTHER" id="PTHR45916">
    <property type="entry name" value="STRUCTURAL MAINTENANCE OF CHROMOSOMES PROTEIN 5"/>
    <property type="match status" value="1"/>
</dbReference>
<dbReference type="OMA" id="RFWTSQP"/>
<evidence type="ECO:0000256" key="4">
    <source>
        <dbReference type="SAM" id="Coils"/>
    </source>
</evidence>
<dbReference type="InterPro" id="IPR003395">
    <property type="entry name" value="RecF/RecN/SMC_N"/>
</dbReference>
<protein>
    <recommendedName>
        <fullName evidence="2">Structural maintenance of chromosomes protein 5</fullName>
    </recommendedName>
</protein>
<evidence type="ECO:0000256" key="3">
    <source>
        <dbReference type="ARBA" id="ARBA00023054"/>
    </source>
</evidence>
<proteinExistence type="inferred from homology"/>
<reference evidence="7" key="1">
    <citation type="submission" date="2016-11" db="UniProtKB">
        <authorList>
            <consortium name="WormBaseParasite"/>
        </authorList>
    </citation>
    <scope>IDENTIFICATION</scope>
</reference>
<dbReference type="SUPFAM" id="SSF52540">
    <property type="entry name" value="P-loop containing nucleoside triphosphate hydrolases"/>
    <property type="match status" value="2"/>
</dbReference>
<dbReference type="Gene3D" id="3.40.50.300">
    <property type="entry name" value="P-loop containing nucleotide triphosphate hydrolases"/>
    <property type="match status" value="2"/>
</dbReference>
<sequence length="1096" mass="127307">MTRISEDKENKIEPDDDIEEDYEHIPAVDRQLGHGCIDKIVFKNFLTYNYVECRPGPYLNVIIGPNGTGKSSIICGICLALGGSPKILGRSDNISDFVMHGKDEGSVEVYIWDNNRKRSVAFSISIVSHKNSASYTIDGRHKKQSELKEESAKYNIQVDNPCTFLAQDKVKSFAEQGPQKLLYNTQKAGPKDLLEKHQKLEKESIDGSEYQNELNQLLKRGEQVELELKTKKQRADAYKEWFARNRIMTLLEIKKALIVRDFEEEYQNKLDILKEATQRVDNADKEVNNTKSQMEPVNKSIKSVDATIETLEKEIGELKNSNKNAIKKIEESLRHNSLDEKLQQAADELQKTQRTYAEWDKEKESITSDYNKYKNFYETHSQNFSPDENLPKLKDELYAEYTKIKEEETAITQKQSTYFRLDNQLHSNQNSQRNSLETKLRNIIKYRNNPAIPDAWEFYTKNKEKFRGQVYVPFLDVHIPDANNLVLFNNVVATRDLGIFIFSCPQDEDLLISKFRIDSSIVSQEMIQHFNEINVELSSQLAELGFTDFLLNLFKSSNSVGAYLNGLYNMDKILIGGKKVEDNYERVCQTAKEINPDFQLFLTRQLRIEVFSSRYDAKKVYVERKPLIYNNPRFDMEHTKSLIDVDNELQTLQKDKEILKQRQERVTKAKENIKVRVEEYKEKMKKEKEKSDEIERYREMTAKFKDKLKAFSKEKPNLEEAQAKYTEASNKILESAIGDFEKIVDSMEDQRNPINILALNCDELVRLIARRKQLKTEKEIFEEICRNNNEKYQEKLKLRLEAKDEVDYRKSVFKNLAKCSPPGSSGEVSNDDKREFEQLLKEFKERAIPDDLEGIEKKIIDEQKKSSKDRQDGTEKDAEEYKKLVTEHDKLKQSINSATERNDRWKRRMDTELTSWLEQLRPMIDSINENFSVFFATLGCVGEVKLDEPENKYLISEYGIKILVKFRNGTCLRELNPQTQSGGERSVSTMLYIMALQNLCSVPFRCVDEINQGMDPSNERAVFNMMVKLLDNNNHDGGRGENGGGNNNKTQYFLLTPKLLNGLQFNEHVTVHVVHNGPAIENPLDWDPQHFLRRAI</sequence>
<keyword evidence="6" id="KW-1185">Reference proteome</keyword>
<name>A0A1I8B3K7_MELHA</name>
<dbReference type="PANTHER" id="PTHR45916:SF1">
    <property type="entry name" value="STRUCTURAL MAINTENANCE OF CHROMOSOMES PROTEIN 5"/>
    <property type="match status" value="1"/>
</dbReference>
<feature type="domain" description="RecF/RecN/SMC N-terminal" evidence="5">
    <location>
        <begin position="37"/>
        <end position="1028"/>
    </location>
</feature>
<dbReference type="GO" id="GO:0000724">
    <property type="term" value="P:double-strand break repair via homologous recombination"/>
    <property type="evidence" value="ECO:0007669"/>
    <property type="project" value="TreeGrafter"/>
</dbReference>
<organism evidence="6 7">
    <name type="scientific">Meloidogyne hapla</name>
    <name type="common">Root-knot nematode worm</name>
    <dbReference type="NCBI Taxonomy" id="6305"/>
    <lineage>
        <taxon>Eukaryota</taxon>
        <taxon>Metazoa</taxon>
        <taxon>Ecdysozoa</taxon>
        <taxon>Nematoda</taxon>
        <taxon>Chromadorea</taxon>
        <taxon>Rhabditida</taxon>
        <taxon>Tylenchina</taxon>
        <taxon>Tylenchomorpha</taxon>
        <taxon>Tylenchoidea</taxon>
        <taxon>Meloidogynidae</taxon>
        <taxon>Meloidogyninae</taxon>
        <taxon>Meloidogyne</taxon>
    </lineage>
</organism>
<keyword evidence="3 4" id="KW-0175">Coiled coil</keyword>
<feature type="coiled-coil region" evidence="4">
    <location>
        <begin position="881"/>
        <end position="908"/>
    </location>
</feature>
<evidence type="ECO:0000256" key="1">
    <source>
        <dbReference type="ARBA" id="ARBA00010171"/>
    </source>
</evidence>